<comment type="caution">
    <text evidence="1">The sequence shown here is derived from an EMBL/GenBank/DDBJ whole genome shotgun (WGS) entry which is preliminary data.</text>
</comment>
<dbReference type="Proteomes" id="UP000004067">
    <property type="component" value="Unassembled WGS sequence"/>
</dbReference>
<evidence type="ECO:0000313" key="2">
    <source>
        <dbReference type="Proteomes" id="UP000004067"/>
    </source>
</evidence>
<dbReference type="EMBL" id="AFHQ01000041">
    <property type="protein sequence ID" value="EGK59016.1"/>
    <property type="molecule type" value="Genomic_DNA"/>
</dbReference>
<keyword evidence="2" id="KW-1185">Reference proteome</keyword>
<sequence>MTFPTSQKTSGNLFAKFAFTSYDWNDGGHLIFAFLCIRSFNKERPAYTLGYLTPKQYRERFAPKREHAAQTIAGNV</sequence>
<dbReference type="STRING" id="888060.HMPREF9081_1783"/>
<accession>F5RNE7</accession>
<proteinExistence type="predicted"/>
<protein>
    <submittedName>
        <fullName evidence="1">Uncharacterized protein</fullName>
    </submittedName>
</protein>
<evidence type="ECO:0000313" key="1">
    <source>
        <dbReference type="EMBL" id="EGK59016.1"/>
    </source>
</evidence>
<dbReference type="HOGENOM" id="CLU_2647891_0_0_9"/>
<gene>
    <name evidence="1" type="ORF">HMPREF9081_1783</name>
</gene>
<reference evidence="1 2" key="1">
    <citation type="submission" date="2011-04" db="EMBL/GenBank/DDBJ databases">
        <authorList>
            <person name="Muzny D."/>
            <person name="Qin X."/>
            <person name="Deng J."/>
            <person name="Jiang H."/>
            <person name="Liu Y."/>
            <person name="Qu J."/>
            <person name="Song X.-Z."/>
            <person name="Zhang L."/>
            <person name="Thornton R."/>
            <person name="Coyle M."/>
            <person name="Francisco L."/>
            <person name="Jackson L."/>
            <person name="Javaid M."/>
            <person name="Korchina V."/>
            <person name="Kovar C."/>
            <person name="Mata R."/>
            <person name="Mathew T."/>
            <person name="Ngo R."/>
            <person name="Nguyen L."/>
            <person name="Nguyen N."/>
            <person name="Okwuonu G."/>
            <person name="Ongeri F."/>
            <person name="Pham C."/>
            <person name="Simmons D."/>
            <person name="Wilczek-Boney K."/>
            <person name="Hale W."/>
            <person name="Jakkamsetti A."/>
            <person name="Pham P."/>
            <person name="Ruth R."/>
            <person name="San Lucas F."/>
            <person name="Warren J."/>
            <person name="Zhang J."/>
            <person name="Zhao Z."/>
            <person name="Zhou C."/>
            <person name="Zhu D."/>
            <person name="Lee S."/>
            <person name="Bess C."/>
            <person name="Blankenburg K."/>
            <person name="Forbes L."/>
            <person name="Fu Q."/>
            <person name="Gubbala S."/>
            <person name="Hirani K."/>
            <person name="Jayaseelan J.C."/>
            <person name="Lara F."/>
            <person name="Munidasa M."/>
            <person name="Palculict T."/>
            <person name="Patil S."/>
            <person name="Pu L.-L."/>
            <person name="Saada N."/>
            <person name="Tang L."/>
            <person name="Weissenberger G."/>
            <person name="Zhu Y."/>
            <person name="Hemphill L."/>
            <person name="Shang Y."/>
            <person name="Youmans B."/>
            <person name="Ayvaz T."/>
            <person name="Ross M."/>
            <person name="Santibanez J."/>
            <person name="Aqrawi P."/>
            <person name="Gross S."/>
            <person name="Joshi V."/>
            <person name="Fowler G."/>
            <person name="Nazareth L."/>
            <person name="Reid J."/>
            <person name="Worley K."/>
            <person name="Petrosino J."/>
            <person name="Highlander S."/>
            <person name="Gibbs R."/>
        </authorList>
    </citation>
    <scope>NUCLEOTIDE SEQUENCE [LARGE SCALE GENOMIC DNA]</scope>
    <source>
        <strain evidence="1 2">DSM 2778</strain>
    </source>
</reference>
<organism evidence="1 2">
    <name type="scientific">Centipeda periodontii DSM 2778</name>
    <dbReference type="NCBI Taxonomy" id="888060"/>
    <lineage>
        <taxon>Bacteria</taxon>
        <taxon>Bacillati</taxon>
        <taxon>Bacillota</taxon>
        <taxon>Negativicutes</taxon>
        <taxon>Selenomonadales</taxon>
        <taxon>Selenomonadaceae</taxon>
        <taxon>Centipeda</taxon>
    </lineage>
</organism>
<name>F5RNE7_9FIRM</name>
<dbReference type="AlphaFoldDB" id="F5RNE7"/>